<gene>
    <name evidence="2" type="ORF">BN946_scf185000.g75</name>
</gene>
<comment type="caution">
    <text evidence="2">The sequence shown here is derived from an EMBL/GenBank/DDBJ whole genome shotgun (WGS) entry which is preliminary data.</text>
</comment>
<dbReference type="STRING" id="5643.A0A060S3E3"/>
<feature type="region of interest" description="Disordered" evidence="1">
    <location>
        <begin position="226"/>
        <end position="265"/>
    </location>
</feature>
<protein>
    <submittedName>
        <fullName evidence="2">Uncharacterized protein</fullName>
    </submittedName>
</protein>
<evidence type="ECO:0000313" key="2">
    <source>
        <dbReference type="EMBL" id="CDO68932.1"/>
    </source>
</evidence>
<accession>A0A060S3E3</accession>
<organism evidence="2 3">
    <name type="scientific">Pycnoporus cinnabarinus</name>
    <name type="common">Cinnabar-red polypore</name>
    <name type="synonym">Trametes cinnabarina</name>
    <dbReference type="NCBI Taxonomy" id="5643"/>
    <lineage>
        <taxon>Eukaryota</taxon>
        <taxon>Fungi</taxon>
        <taxon>Dikarya</taxon>
        <taxon>Basidiomycota</taxon>
        <taxon>Agaricomycotina</taxon>
        <taxon>Agaricomycetes</taxon>
        <taxon>Polyporales</taxon>
        <taxon>Polyporaceae</taxon>
        <taxon>Trametes</taxon>
    </lineage>
</organism>
<sequence>MSTGVGMEGGPVPIERQQLPIYIDKVANALRLNVQYRAELHAFKELVLDLPPYLWRTTIYQQASIYRSLQLNEEGQESVAGIKADIKVVSSQFSKQFVLSVEQREDIITLCKDMVIDGTRVEYDYADEALAKLRNQEAFPRLVEPFKSKANTKTILQLVRNQASYTRNAYRRMLRDSVFGTQTRSSLTTCARQATHKFSNSEEPSVDLILWVAILRDFIRRNPELVNRGENAPDAAPPRPQGGNADSQSTLESQSSGAHGRKRKNHRATVHFWGVFTEFLQEKNQLWGIDKRSSGWVL</sequence>
<dbReference type="EMBL" id="CCBP010000028">
    <property type="protein sequence ID" value="CDO68932.1"/>
    <property type="molecule type" value="Genomic_DNA"/>
</dbReference>
<evidence type="ECO:0000256" key="1">
    <source>
        <dbReference type="SAM" id="MobiDB-lite"/>
    </source>
</evidence>
<feature type="compositionally biased region" description="Polar residues" evidence="1">
    <location>
        <begin position="244"/>
        <end position="257"/>
    </location>
</feature>
<dbReference type="Proteomes" id="UP000029665">
    <property type="component" value="Unassembled WGS sequence"/>
</dbReference>
<name>A0A060S3E3_PYCCI</name>
<dbReference type="AlphaFoldDB" id="A0A060S3E3"/>
<evidence type="ECO:0000313" key="3">
    <source>
        <dbReference type="Proteomes" id="UP000029665"/>
    </source>
</evidence>
<proteinExistence type="predicted"/>
<dbReference type="HOGENOM" id="CLU_934275_0_0_1"/>
<dbReference type="OrthoDB" id="2749525at2759"/>
<keyword evidence="3" id="KW-1185">Reference proteome</keyword>
<reference evidence="2" key="1">
    <citation type="submission" date="2014-01" db="EMBL/GenBank/DDBJ databases">
        <title>The genome of the white-rot fungus Pycnoporus cinnabarinus: a basidiomycete model with a versatile arsenal for lignocellulosic biomass breakdown.</title>
        <authorList>
            <person name="Levasseur A."/>
            <person name="Lomascolo A."/>
            <person name="Ruiz-Duenas F.J."/>
            <person name="Uzan E."/>
            <person name="Piumi F."/>
            <person name="Kues U."/>
            <person name="Ram A.F.J."/>
            <person name="Murat C."/>
            <person name="Haon M."/>
            <person name="Benoit I."/>
            <person name="Arfi Y."/>
            <person name="Chevret D."/>
            <person name="Drula E."/>
            <person name="Kwon M.J."/>
            <person name="Gouret P."/>
            <person name="Lesage-Meessen L."/>
            <person name="Lombard V."/>
            <person name="Mariette J."/>
            <person name="Noirot C."/>
            <person name="Park J."/>
            <person name="Patyshakuliyeva A."/>
            <person name="Wieneger R.A.B."/>
            <person name="Wosten H.A.B."/>
            <person name="Martin F."/>
            <person name="Coutinho P.M."/>
            <person name="de Vries R."/>
            <person name="Martinez A.T."/>
            <person name="Klopp C."/>
            <person name="Pontarotti P."/>
            <person name="Henrissat B."/>
            <person name="Record E."/>
        </authorList>
    </citation>
    <scope>NUCLEOTIDE SEQUENCE [LARGE SCALE GENOMIC DNA]</scope>
    <source>
        <strain evidence="2">BRFM137</strain>
    </source>
</reference>